<dbReference type="PANTHER" id="PTHR12103:SF12">
    <property type="entry name" value="FI20020P1"/>
    <property type="match status" value="1"/>
</dbReference>
<feature type="binding site" evidence="6">
    <location>
        <position position="122"/>
    </location>
    <ligand>
        <name>GMP</name>
        <dbReference type="ChEBI" id="CHEBI:58115"/>
    </ligand>
</feature>
<dbReference type="OrthoDB" id="8062037at2759"/>
<keyword evidence="8" id="KW-1185">Reference proteome</keyword>
<feature type="active site" description="Nucleophile" evidence="5">
    <location>
        <position position="120"/>
    </location>
</feature>
<evidence type="ECO:0000256" key="1">
    <source>
        <dbReference type="ARBA" id="ARBA00009589"/>
    </source>
</evidence>
<evidence type="ECO:0000313" key="8">
    <source>
        <dbReference type="Proteomes" id="UP000654370"/>
    </source>
</evidence>
<evidence type="ECO:0000256" key="3">
    <source>
        <dbReference type="ARBA" id="ARBA00022801"/>
    </source>
</evidence>
<dbReference type="Pfam" id="PF05761">
    <property type="entry name" value="5_nucleotid"/>
    <property type="match status" value="1"/>
</dbReference>
<feature type="binding site" evidence="6">
    <location>
        <position position="120"/>
    </location>
    <ligand>
        <name>Mg(2+)</name>
        <dbReference type="ChEBI" id="CHEBI:18420"/>
    </ligand>
</feature>
<dbReference type="NCBIfam" id="TIGR02244">
    <property type="entry name" value="HAD-IG-Ncltidse"/>
    <property type="match status" value="1"/>
</dbReference>
<comment type="similarity">
    <text evidence="1">Belongs to the 5'(3')-deoxyribonucleotidase family.</text>
</comment>
<dbReference type="Proteomes" id="UP000654370">
    <property type="component" value="Unassembled WGS sequence"/>
</dbReference>
<name>A0A8H7Q4T1_MORIS</name>
<evidence type="ECO:0000313" key="7">
    <source>
        <dbReference type="EMBL" id="KAG2186117.1"/>
    </source>
</evidence>
<evidence type="ECO:0000256" key="4">
    <source>
        <dbReference type="ARBA" id="ARBA00022842"/>
    </source>
</evidence>
<reference evidence="7" key="1">
    <citation type="submission" date="2020-12" db="EMBL/GenBank/DDBJ databases">
        <title>Metabolic potential, ecology and presence of endohyphal bacteria is reflected in genomic diversity of Mucoromycotina.</title>
        <authorList>
            <person name="Muszewska A."/>
            <person name="Okrasinska A."/>
            <person name="Steczkiewicz K."/>
            <person name="Drgas O."/>
            <person name="Orlowska M."/>
            <person name="Perlinska-Lenart U."/>
            <person name="Aleksandrzak-Piekarczyk T."/>
            <person name="Szatraj K."/>
            <person name="Zielenkiewicz U."/>
            <person name="Pilsyk S."/>
            <person name="Malc E."/>
            <person name="Mieczkowski P."/>
            <person name="Kruszewska J.S."/>
            <person name="Biernat P."/>
            <person name="Pawlowska J."/>
        </authorList>
    </citation>
    <scope>NUCLEOTIDE SEQUENCE</scope>
    <source>
        <strain evidence="7">WA0000067209</strain>
    </source>
</reference>
<evidence type="ECO:0000256" key="5">
    <source>
        <dbReference type="PIRSR" id="PIRSR017434-1"/>
    </source>
</evidence>
<dbReference type="AlphaFoldDB" id="A0A8H7Q4T1"/>
<evidence type="ECO:0000256" key="6">
    <source>
        <dbReference type="PIRSR" id="PIRSR017434-2"/>
    </source>
</evidence>
<sequence>MLSAARLSTHRLKAFPCSRFFSAHTRPRPTDSESIVPYLRAKYDERLAQHAMLARRSGASILSLDAENLNHLPPTDLNSSTVARIQSDIEEMFGFGSTSPKDVFINNELDLARVETYGFDYDYTLANYTDQLSYTIYEMLRNILVDHFHYPKVLKNLQFDSNFAIRGLHFDIKNGWLMKIDNFANIQLSTVHVGREPIKDTNDVIEQHRGVHISPDYLQKNMYQLNDLFSIPQACLLSDVLQYFKDSNAEYVKDLKFHPRYLADDVQRASNILHQWSSLENRGIGGQLHQTVLSDMSKFLTKDSAIVEYLQGLRSKGKKTFLLTNSSFQYIDQGMKYLTSSPDWRDLFDWVIVSARKPEFYRTERPFRRTSEPTWNLVNKFEPGEVYEGGNLKDFSKYSGCSGSKVLYFGDHVFSDLIDPAQQQGWKTGAIIRELSSEIYTRNTPDYRHTLSWLLRLERLLNEAQAIDNGRHVPGLDKLLDSWRGERRQIREQLKRVFNKAFGSVFRTHHNPTFFANKIRKFADIYTSSVENMRNYPIDYCFYPDRSYLPHERSIETLVDSGRVHQERMLK</sequence>
<evidence type="ECO:0000256" key="2">
    <source>
        <dbReference type="ARBA" id="ARBA00022723"/>
    </source>
</evidence>
<feature type="binding site" evidence="6">
    <location>
        <position position="411"/>
    </location>
    <ligand>
        <name>Mg(2+)</name>
        <dbReference type="ChEBI" id="CHEBI:18420"/>
    </ligand>
</feature>
<keyword evidence="2 6" id="KW-0479">Metal-binding</keyword>
<dbReference type="InterPro" id="IPR008380">
    <property type="entry name" value="HAD-SF_hydro_IG_5-nucl"/>
</dbReference>
<accession>A0A8H7Q4T1</accession>
<dbReference type="Gene3D" id="3.40.50.1000">
    <property type="entry name" value="HAD superfamily/HAD-like"/>
    <property type="match status" value="1"/>
</dbReference>
<dbReference type="InterPro" id="IPR036412">
    <property type="entry name" value="HAD-like_sf"/>
</dbReference>
<evidence type="ECO:0008006" key="9">
    <source>
        <dbReference type="Google" id="ProtNLM"/>
    </source>
</evidence>
<dbReference type="PANTHER" id="PTHR12103">
    <property type="entry name" value="5'-NUCLEOTIDASE DOMAIN-CONTAINING"/>
    <property type="match status" value="1"/>
</dbReference>
<gene>
    <name evidence="7" type="ORF">INT43_002555</name>
</gene>
<dbReference type="EMBL" id="JAEPQZ010000001">
    <property type="protein sequence ID" value="KAG2186117.1"/>
    <property type="molecule type" value="Genomic_DNA"/>
</dbReference>
<dbReference type="InterPro" id="IPR016695">
    <property type="entry name" value="Pur_nucleotidase"/>
</dbReference>
<keyword evidence="4 6" id="KW-0460">Magnesium</keyword>
<organism evidence="7 8">
    <name type="scientific">Mortierella isabellina</name>
    <name type="common">Filamentous fungus</name>
    <name type="synonym">Umbelopsis isabellina</name>
    <dbReference type="NCBI Taxonomy" id="91625"/>
    <lineage>
        <taxon>Eukaryota</taxon>
        <taxon>Fungi</taxon>
        <taxon>Fungi incertae sedis</taxon>
        <taxon>Mucoromycota</taxon>
        <taxon>Mucoromycotina</taxon>
        <taxon>Umbelopsidomycetes</taxon>
        <taxon>Umbelopsidales</taxon>
        <taxon>Umbelopsidaceae</taxon>
        <taxon>Umbelopsis</taxon>
    </lineage>
</organism>
<protein>
    <recommendedName>
        <fullName evidence="9">5'-nucleotidase</fullName>
    </recommendedName>
</protein>
<dbReference type="PIRSF" id="PIRSF017434">
    <property type="entry name" value="Purine_5'-nucleotidase"/>
    <property type="match status" value="1"/>
</dbReference>
<dbReference type="SUPFAM" id="SSF56784">
    <property type="entry name" value="HAD-like"/>
    <property type="match status" value="1"/>
</dbReference>
<dbReference type="InterPro" id="IPR023214">
    <property type="entry name" value="HAD_sf"/>
</dbReference>
<proteinExistence type="inferred from homology"/>
<comment type="cofactor">
    <cofactor evidence="6">
        <name>Mg(2+)</name>
        <dbReference type="ChEBI" id="CHEBI:18420"/>
    </cofactor>
    <text evidence="6">Binds 1 Mg(2+) ion per subunit.</text>
</comment>
<feature type="active site" description="Proton donor" evidence="5">
    <location>
        <position position="122"/>
    </location>
</feature>
<comment type="caution">
    <text evidence="7">The sequence shown here is derived from an EMBL/GenBank/DDBJ whole genome shotgun (WGS) entry which is preliminary data.</text>
</comment>
<keyword evidence="3" id="KW-0378">Hydrolase</keyword>
<dbReference type="GO" id="GO:0008253">
    <property type="term" value="F:5'-nucleotidase activity"/>
    <property type="evidence" value="ECO:0007669"/>
    <property type="project" value="TreeGrafter"/>
</dbReference>
<dbReference type="GO" id="GO:0046872">
    <property type="term" value="F:metal ion binding"/>
    <property type="evidence" value="ECO:0007669"/>
    <property type="project" value="UniProtKB-KW"/>
</dbReference>